<evidence type="ECO:0000313" key="2">
    <source>
        <dbReference type="EMBL" id="CAB4178945.1"/>
    </source>
</evidence>
<dbReference type="EMBL" id="LR796976">
    <property type="protein sequence ID" value="CAB4178945.1"/>
    <property type="molecule type" value="Genomic_DNA"/>
</dbReference>
<reference evidence="1" key="1">
    <citation type="submission" date="2020-05" db="EMBL/GenBank/DDBJ databases">
        <authorList>
            <person name="Chiriac C."/>
            <person name="Salcher M."/>
            <person name="Ghai R."/>
            <person name="Kavagutti S V."/>
        </authorList>
    </citation>
    <scope>NUCLEOTIDE SEQUENCE</scope>
</reference>
<proteinExistence type="predicted"/>
<protein>
    <submittedName>
        <fullName evidence="1">Uncharacterized protein</fullName>
    </submittedName>
</protein>
<accession>A0A6J5PLS2</accession>
<evidence type="ECO:0000313" key="1">
    <source>
        <dbReference type="EMBL" id="CAB4172799.1"/>
    </source>
</evidence>
<organism evidence="1">
    <name type="scientific">uncultured Caudovirales phage</name>
    <dbReference type="NCBI Taxonomy" id="2100421"/>
    <lineage>
        <taxon>Viruses</taxon>
        <taxon>Duplodnaviria</taxon>
        <taxon>Heunggongvirae</taxon>
        <taxon>Uroviricota</taxon>
        <taxon>Caudoviricetes</taxon>
        <taxon>Peduoviridae</taxon>
        <taxon>Maltschvirus</taxon>
        <taxon>Maltschvirus maltsch</taxon>
    </lineage>
</organism>
<name>A0A6J5PLS2_9CAUD</name>
<dbReference type="EMBL" id="LR796893">
    <property type="protein sequence ID" value="CAB4172799.1"/>
    <property type="molecule type" value="Genomic_DNA"/>
</dbReference>
<sequence length="56" mass="6072">MKVSYIVEVVSGQPFVPGDYRLEFTSLTNALKAVNLLIKRGCHIQMFASNATGGKA</sequence>
<gene>
    <name evidence="2" type="ORF">UFOVP1024_22</name>
    <name evidence="1" type="ORF">UFOVP949_1</name>
</gene>